<feature type="compositionally biased region" description="Basic and acidic residues" evidence="1">
    <location>
        <begin position="1"/>
        <end position="11"/>
    </location>
</feature>
<proteinExistence type="predicted"/>
<comment type="caution">
    <text evidence="2">The sequence shown here is derived from an EMBL/GenBank/DDBJ whole genome shotgun (WGS) entry which is preliminary data.</text>
</comment>
<reference evidence="2 3" key="1">
    <citation type="submission" date="2019-09" db="EMBL/GenBank/DDBJ databases">
        <title>NBRP : Genome information of microbial organism related human and environment.</title>
        <authorList>
            <person name="Hattori M."/>
            <person name="Oshima K."/>
            <person name="Inaba H."/>
            <person name="Suda W."/>
            <person name="Sakamoto M."/>
            <person name="Iino T."/>
            <person name="Kitahara M."/>
            <person name="Oshida Y."/>
            <person name="Iida T."/>
            <person name="Kudo T."/>
            <person name="Itoh T."/>
            <person name="Ohkuma M."/>
        </authorList>
    </citation>
    <scope>NUCLEOTIDE SEQUENCE [LARGE SCALE GENOMIC DNA]</scope>
    <source>
        <strain evidence="2 3">Mie-1</strain>
    </source>
</reference>
<name>A0A5A7MYA3_9PROT</name>
<evidence type="ECO:0000313" key="3">
    <source>
        <dbReference type="Proteomes" id="UP000325187"/>
    </source>
</evidence>
<keyword evidence="3" id="KW-1185">Reference proteome</keyword>
<feature type="region of interest" description="Disordered" evidence="1">
    <location>
        <begin position="1"/>
        <end position="24"/>
    </location>
</feature>
<evidence type="ECO:0000256" key="1">
    <source>
        <dbReference type="SAM" id="MobiDB-lite"/>
    </source>
</evidence>
<accession>A0A5A7MYA3</accession>
<dbReference type="Proteomes" id="UP000325187">
    <property type="component" value="Unassembled WGS sequence"/>
</dbReference>
<organism evidence="2 3">
    <name type="scientific">Iodidimonas gelatinilytica</name>
    <dbReference type="NCBI Taxonomy" id="1236966"/>
    <lineage>
        <taxon>Bacteria</taxon>
        <taxon>Pseudomonadati</taxon>
        <taxon>Pseudomonadota</taxon>
        <taxon>Alphaproteobacteria</taxon>
        <taxon>Iodidimonadales</taxon>
        <taxon>Iodidimonadaceae</taxon>
        <taxon>Iodidimonas</taxon>
    </lineage>
</organism>
<dbReference type="AlphaFoldDB" id="A0A5A7MYA3"/>
<dbReference type="EMBL" id="BKCM01000002">
    <property type="protein sequence ID" value="GEQ99825.1"/>
    <property type="molecule type" value="Genomic_DNA"/>
</dbReference>
<evidence type="ECO:0000313" key="2">
    <source>
        <dbReference type="EMBL" id="GEQ99825.1"/>
    </source>
</evidence>
<gene>
    <name evidence="2" type="ORF">JCM17845_04490</name>
</gene>
<sequence>MDIRQKIRGADPHPAPGDGQGALDDPSGIGKFLLRAIGNRAGHCWSNRIIFIRMLQNLP</sequence>
<protein>
    <submittedName>
        <fullName evidence="2">Uncharacterized protein</fullName>
    </submittedName>
</protein>